<organism evidence="3 4">
    <name type="scientific">Lates calcarifer</name>
    <name type="common">Barramundi</name>
    <name type="synonym">Holocentrus calcarifer</name>
    <dbReference type="NCBI Taxonomy" id="8187"/>
    <lineage>
        <taxon>Eukaryota</taxon>
        <taxon>Metazoa</taxon>
        <taxon>Chordata</taxon>
        <taxon>Craniata</taxon>
        <taxon>Vertebrata</taxon>
        <taxon>Euteleostomi</taxon>
        <taxon>Actinopterygii</taxon>
        <taxon>Neopterygii</taxon>
        <taxon>Teleostei</taxon>
        <taxon>Neoteleostei</taxon>
        <taxon>Acanthomorphata</taxon>
        <taxon>Carangaria</taxon>
        <taxon>Carangaria incertae sedis</taxon>
        <taxon>Centropomidae</taxon>
        <taxon>Lates</taxon>
    </lineage>
</organism>
<reference evidence="4" key="1">
    <citation type="submission" date="2015-09" db="EMBL/GenBank/DDBJ databases">
        <authorList>
            <person name="Sai Rama Sridatta P."/>
        </authorList>
    </citation>
    <scope>NUCLEOTIDE SEQUENCE [LARGE SCALE GENOMIC DNA]</scope>
</reference>
<proteinExistence type="inferred from homology"/>
<dbReference type="Pfam" id="PF04832">
    <property type="entry name" value="SOUL"/>
    <property type="match status" value="1"/>
</dbReference>
<evidence type="ECO:0000313" key="3">
    <source>
        <dbReference type="Ensembl" id="ENSLCAP00010024555.1"/>
    </source>
</evidence>
<protein>
    <submittedName>
        <fullName evidence="3 5">Heme-binding protein soul4</fullName>
    </submittedName>
</protein>
<dbReference type="Ensembl" id="ENSLCAT00010025088.1">
    <property type="protein sequence ID" value="ENSLCAP00010024555.1"/>
    <property type="gene ID" value="ENSLCAG00010011499.1"/>
</dbReference>
<dbReference type="Proteomes" id="UP000314980">
    <property type="component" value="Unassembled WGS sequence"/>
</dbReference>
<dbReference type="GeneTree" id="ENSGT00940000165109"/>
<evidence type="ECO:0000313" key="4">
    <source>
        <dbReference type="Proteomes" id="UP000314980"/>
    </source>
</evidence>
<accession>A0A4W6DI94</accession>
<dbReference type="InterPro" id="IPR006917">
    <property type="entry name" value="SOUL_heme-bd"/>
</dbReference>
<dbReference type="PANTHER" id="PTHR11220">
    <property type="entry name" value="HEME-BINDING PROTEIN-RELATED"/>
    <property type="match status" value="1"/>
</dbReference>
<sequence>MALISLEDLDGLDDEQLDDDITDNPEPMDEDDRLLSHWQAVASTHQVSVPPEMTGPIQEMTRNSQQRESLPFTLVSRHEKMGEVLYEERVYPAGHWACVTRGEDLYEQSISMAFMKLMRFICKENSAGRYLGMTVPVVSNIHMMEDSVTFEKDVQTAFFLPTEFQTSPLQSYDPDITIVYREPIRVIARMFRGTTTEETVNRQIGLLWEILGDAVDVRRDTYMVAVFENPGVPYRRNEIWFIRRDL</sequence>
<dbReference type="InterPro" id="IPR011256">
    <property type="entry name" value="Reg_factor_effector_dom_sf"/>
</dbReference>
<dbReference type="SUPFAM" id="SSF55136">
    <property type="entry name" value="Probable bacterial effector-binding domain"/>
    <property type="match status" value="1"/>
</dbReference>
<dbReference type="PANTHER" id="PTHR11220:SF24">
    <property type="entry name" value="HEME-BINDING PROTEIN 1"/>
    <property type="match status" value="1"/>
</dbReference>
<reference evidence="5" key="2">
    <citation type="submission" date="2025-04" db="UniProtKB">
        <authorList>
            <consortium name="RefSeq"/>
        </authorList>
    </citation>
    <scope>IDENTIFICATION</scope>
    <source>
        <tissue evidence="5">Brain</tissue>
    </source>
</reference>
<feature type="region of interest" description="Disordered" evidence="2">
    <location>
        <begin position="1"/>
        <end position="29"/>
    </location>
</feature>
<evidence type="ECO:0000256" key="1">
    <source>
        <dbReference type="ARBA" id="ARBA00009817"/>
    </source>
</evidence>
<dbReference type="Proteomes" id="UP000694890">
    <property type="component" value="Linkage group LG5"/>
</dbReference>
<dbReference type="STRING" id="8187.ENSLCAP00010024555"/>
<dbReference type="KEGG" id="lcf:108882310"/>
<reference evidence="3" key="3">
    <citation type="submission" date="2025-05" db="UniProtKB">
        <authorList>
            <consortium name="Ensembl"/>
        </authorList>
    </citation>
    <scope>IDENTIFICATION</scope>
</reference>
<comment type="similarity">
    <text evidence="1">Belongs to the HEBP family.</text>
</comment>
<dbReference type="GeneID" id="108882310"/>
<dbReference type="RefSeq" id="XP_018530277.1">
    <property type="nucleotide sequence ID" value="XM_018674761.2"/>
</dbReference>
<evidence type="ECO:0000313" key="5">
    <source>
        <dbReference type="RefSeq" id="XP_018530277.1"/>
    </source>
</evidence>
<feature type="compositionally biased region" description="Acidic residues" evidence="2">
    <location>
        <begin position="7"/>
        <end position="29"/>
    </location>
</feature>
<evidence type="ECO:0000256" key="2">
    <source>
        <dbReference type="SAM" id="MobiDB-lite"/>
    </source>
</evidence>
<keyword evidence="4" id="KW-1185">Reference proteome</keyword>
<dbReference type="AlphaFoldDB" id="A0A4W6DI94"/>
<dbReference type="CTD" id="558832"/>
<dbReference type="OrthoDB" id="9944327at2759"/>
<dbReference type="Gene3D" id="3.20.80.10">
    <property type="entry name" value="Regulatory factor, effector binding domain"/>
    <property type="match status" value="1"/>
</dbReference>
<name>A0A4W6DI94_LATCA</name>
<dbReference type="GO" id="GO:0020037">
    <property type="term" value="F:heme binding"/>
    <property type="evidence" value="ECO:0007669"/>
    <property type="project" value="TreeGrafter"/>
</dbReference>
<gene>
    <name evidence="3 5" type="primary">soul4</name>
</gene>
<dbReference type="InParanoid" id="A0A4W6DI94"/>